<dbReference type="InterPro" id="IPR036116">
    <property type="entry name" value="FN3_sf"/>
</dbReference>
<dbReference type="EMBL" id="CALNXK010000141">
    <property type="protein sequence ID" value="CAH3167631.1"/>
    <property type="molecule type" value="Genomic_DNA"/>
</dbReference>
<dbReference type="SUPFAM" id="SSF49265">
    <property type="entry name" value="Fibronectin type III"/>
    <property type="match status" value="1"/>
</dbReference>
<evidence type="ECO:0000313" key="1">
    <source>
        <dbReference type="EMBL" id="CAH3167631.1"/>
    </source>
</evidence>
<accession>A0ABN8QT18</accession>
<name>A0ABN8QT18_9CNID</name>
<dbReference type="Proteomes" id="UP001159405">
    <property type="component" value="Unassembled WGS sequence"/>
</dbReference>
<evidence type="ECO:0000313" key="2">
    <source>
        <dbReference type="Proteomes" id="UP001159405"/>
    </source>
</evidence>
<keyword evidence="2" id="KW-1185">Reference proteome</keyword>
<protein>
    <recommendedName>
        <fullName evidence="3">Fibronectin type-III domain-containing protein</fullName>
    </recommendedName>
</protein>
<reference evidence="1 2" key="1">
    <citation type="submission" date="2022-05" db="EMBL/GenBank/DDBJ databases">
        <authorList>
            <consortium name="Genoscope - CEA"/>
            <person name="William W."/>
        </authorList>
    </citation>
    <scope>NUCLEOTIDE SEQUENCE [LARGE SCALE GENOMIC DNA]</scope>
</reference>
<proteinExistence type="predicted"/>
<comment type="caution">
    <text evidence="1">The sequence shown here is derived from an EMBL/GenBank/DDBJ whole genome shotgun (WGS) entry which is preliminary data.</text>
</comment>
<gene>
    <name evidence="1" type="ORF">PLOB_00008786</name>
</gene>
<sequence>MKKKNTFFFPDAYLSPASLGTERLLRTSSVSVSGSPNIATVIKARCYANCLTKNSAKNETGIPCQTSNCKEKNSSSCLDSCNFLTKVKSLSSAIPGDGSLLPTPVNLSVTNRSYTSISLQWEAVKNTNGSPVYMIEIELIKRGLRNIPVNMKKVFVKPEATISFPQLCTYIQSVTFSRNRYLNLWPVLFKFKVSVLTETSSISAGQQTVQTNRVRPETVKNLTVDRIEYDPKRRHHDRQTKVTISLITPKGAYFKRYTTIPRRGGE</sequence>
<evidence type="ECO:0008006" key="3">
    <source>
        <dbReference type="Google" id="ProtNLM"/>
    </source>
</evidence>
<organism evidence="1 2">
    <name type="scientific">Porites lobata</name>
    <dbReference type="NCBI Taxonomy" id="104759"/>
    <lineage>
        <taxon>Eukaryota</taxon>
        <taxon>Metazoa</taxon>
        <taxon>Cnidaria</taxon>
        <taxon>Anthozoa</taxon>
        <taxon>Hexacorallia</taxon>
        <taxon>Scleractinia</taxon>
        <taxon>Fungiina</taxon>
        <taxon>Poritidae</taxon>
        <taxon>Porites</taxon>
    </lineage>
</organism>